<evidence type="ECO:0000259" key="5">
    <source>
        <dbReference type="Pfam" id="PF16327"/>
    </source>
</evidence>
<dbReference type="GO" id="GO:0020037">
    <property type="term" value="F:heme binding"/>
    <property type="evidence" value="ECO:0007669"/>
    <property type="project" value="InterPro"/>
</dbReference>
<dbReference type="RefSeq" id="WP_007290681.1">
    <property type="nucleotide sequence ID" value="NZ_AAWL01000043.1"/>
</dbReference>
<dbReference type="AlphaFoldDB" id="A1HUH8"/>
<dbReference type="PANTHER" id="PTHR43653:SF1">
    <property type="entry name" value="CYTOCHROME C-TYPE BIOGENESIS PROTEIN CCMF"/>
    <property type="match status" value="1"/>
</dbReference>
<keyword evidence="3" id="KW-0812">Transmembrane</keyword>
<feature type="transmembrane region" description="Helical" evidence="3">
    <location>
        <begin position="111"/>
        <end position="134"/>
    </location>
</feature>
<dbReference type="EMBL" id="AAWL01000043">
    <property type="protein sequence ID" value="EAX46319.1"/>
    <property type="molecule type" value="Genomic_DNA"/>
</dbReference>
<dbReference type="Proteomes" id="UP000005139">
    <property type="component" value="Unassembled WGS sequence"/>
</dbReference>
<feature type="transmembrane region" description="Helical" evidence="3">
    <location>
        <begin position="154"/>
        <end position="173"/>
    </location>
</feature>
<feature type="transmembrane region" description="Helical" evidence="3">
    <location>
        <begin position="193"/>
        <end position="212"/>
    </location>
</feature>
<dbReference type="PANTHER" id="PTHR43653">
    <property type="entry name" value="CYTOCHROME C ASSEMBLY PROTEIN-RELATED"/>
    <property type="match status" value="1"/>
</dbReference>
<keyword evidence="7" id="KW-1185">Reference proteome</keyword>
<accession>A1HUH8</accession>
<evidence type="ECO:0000259" key="4">
    <source>
        <dbReference type="Pfam" id="PF01578"/>
    </source>
</evidence>
<feature type="domain" description="Cytochrome c-type biogenesis protein CcmF C-terminal" evidence="5">
    <location>
        <begin position="301"/>
        <end position="552"/>
    </location>
</feature>
<evidence type="ECO:0000256" key="2">
    <source>
        <dbReference type="ARBA" id="ARBA00022748"/>
    </source>
</evidence>
<dbReference type="PRINTS" id="PR01410">
    <property type="entry name" value="CCBIOGENESIS"/>
</dbReference>
<feature type="transmembrane region" description="Helical" evidence="3">
    <location>
        <begin position="6"/>
        <end position="22"/>
    </location>
</feature>
<protein>
    <submittedName>
        <fullName evidence="6">Cytochrome c assembly protein</fullName>
    </submittedName>
</protein>
<feature type="transmembrane region" description="Helical" evidence="3">
    <location>
        <begin position="670"/>
        <end position="690"/>
    </location>
</feature>
<feature type="transmembrane region" description="Helical" evidence="3">
    <location>
        <begin position="454"/>
        <end position="474"/>
    </location>
</feature>
<name>A1HUH8_9FIRM</name>
<feature type="transmembrane region" description="Helical" evidence="3">
    <location>
        <begin position="73"/>
        <end position="99"/>
    </location>
</feature>
<dbReference type="eggNOG" id="COG1138">
    <property type="taxonomic scope" value="Bacteria"/>
</dbReference>
<dbReference type="Pfam" id="PF16327">
    <property type="entry name" value="CcmF_C"/>
    <property type="match status" value="1"/>
</dbReference>
<organism evidence="6 7">
    <name type="scientific">Thermosinus carboxydivorans Nor1</name>
    <dbReference type="NCBI Taxonomy" id="401526"/>
    <lineage>
        <taxon>Bacteria</taxon>
        <taxon>Bacillati</taxon>
        <taxon>Bacillota</taxon>
        <taxon>Negativicutes</taxon>
        <taxon>Selenomonadales</taxon>
        <taxon>Sporomusaceae</taxon>
        <taxon>Thermosinus</taxon>
    </lineage>
</organism>
<keyword evidence="2" id="KW-0201">Cytochrome c-type biogenesis</keyword>
<dbReference type="InterPro" id="IPR032523">
    <property type="entry name" value="CcmF_C"/>
</dbReference>
<comment type="similarity">
    <text evidence="1">Belongs to the CcmF/CycK/Ccl1/NrfE/CcsA family.</text>
</comment>
<feature type="transmembrane region" description="Helical" evidence="3">
    <location>
        <begin position="255"/>
        <end position="274"/>
    </location>
</feature>
<evidence type="ECO:0000256" key="3">
    <source>
        <dbReference type="SAM" id="Phobius"/>
    </source>
</evidence>
<proteinExistence type="inferred from homology"/>
<dbReference type="GO" id="GO:0016020">
    <property type="term" value="C:membrane"/>
    <property type="evidence" value="ECO:0007669"/>
    <property type="project" value="InterPro"/>
</dbReference>
<dbReference type="InterPro" id="IPR003567">
    <property type="entry name" value="Cyt_c_biogenesis"/>
</dbReference>
<feature type="transmembrane region" description="Helical" evidence="3">
    <location>
        <begin position="372"/>
        <end position="391"/>
    </location>
</feature>
<dbReference type="GO" id="GO:0017004">
    <property type="term" value="P:cytochrome complex assembly"/>
    <property type="evidence" value="ECO:0007669"/>
    <property type="project" value="UniProtKB-KW"/>
</dbReference>
<reference evidence="6 7" key="2">
    <citation type="submission" date="2007-01" db="EMBL/GenBank/DDBJ databases">
        <title>Sequencing of the draft genome and assembly of Thermosinus carboxydivorans Nor1.</title>
        <authorList>
            <consortium name="US DOE Joint Genome Institute (JGI-PGF)"/>
            <person name="Copeland A."/>
            <person name="Lucas S."/>
            <person name="Lapidus A."/>
            <person name="Barry K."/>
            <person name="Glavina del Rio T."/>
            <person name="Dalin E."/>
            <person name="Tice H."/>
            <person name="Bruce D."/>
            <person name="Pitluck S."/>
            <person name="Richardson P."/>
        </authorList>
    </citation>
    <scope>NUCLEOTIDE SEQUENCE [LARGE SCALE GENOMIC DNA]</scope>
    <source>
        <strain evidence="6 7">Nor1</strain>
    </source>
</reference>
<keyword evidence="3" id="KW-0472">Membrane</keyword>
<sequence>MAGYLLIILAFIASLLAAGLFFRPQGARRGRHLYYAAALCITAAALWLLYLIFTERFEFAYIFAYSSRNLPLLYKFSAFWAGQEGSLLLWALLHSLFGLAMIRRQVSGRALGVFSLLQVLLLSLILVKNPFMLLPESQTDGWGLNPLLQDPWMAIHPPLIFIGYAGLAVPYVLTIESLLSNNHQAWREKAPGWLLLAWIFLGSGIFIGSFWAYKVLGWGGYWGWDPVENASLVPWLAAGVAVHLLSLARRKTVAVGAAYFAVITMYLLVFYGAFITRSGILRDFSTHSFGEEGVGGLLGFYLLLLFAASFLLLIWRWPRLPGGHSVGQRGSAFALIAAAGTLSALAFLVFVGMSVPVFTWALGQAQNVHTDYYNKGTLPLALLIAFFLAIAVQGEAAARKRQWWLALAAGMTVVILGIYYGWNLSPSLVGMGLAAAAAAVNMVAAVGRGSSCPAALAHTGVALLIAGILASAVFSRSEQIFFRPGEAIRIFGKELCYLGREGSPEAKIMVYKFATDGDRARLDATTRYDAHGREAAREPAIYRGLAADIYIVPAANGGAEEGKEAQLARNEVVVFEDLTVKYLRLYLDGEMGTGNMNIRAQVEATRNGQTEQAAPELVYSPQVITPKPAYVFSDYEITLAAVYPGTGKIGLVVKNIRTAPLQAEVSHKPLVSLVWLGAITIVAGTSWAWAKKHRLPGKYTRFWIERRILRPNCRKI</sequence>
<feature type="transmembrane region" description="Helical" evidence="3">
    <location>
        <begin position="34"/>
        <end position="53"/>
    </location>
</feature>
<dbReference type="InterPro" id="IPR002541">
    <property type="entry name" value="Cyt_c_assembly"/>
</dbReference>
<dbReference type="OrthoDB" id="9761451at2"/>
<keyword evidence="3" id="KW-1133">Transmembrane helix</keyword>
<feature type="transmembrane region" description="Helical" evidence="3">
    <location>
        <begin position="232"/>
        <end position="248"/>
    </location>
</feature>
<feature type="transmembrane region" description="Helical" evidence="3">
    <location>
        <begin position="335"/>
        <end position="360"/>
    </location>
</feature>
<dbReference type="GO" id="GO:0015232">
    <property type="term" value="F:heme transmembrane transporter activity"/>
    <property type="evidence" value="ECO:0007669"/>
    <property type="project" value="InterPro"/>
</dbReference>
<gene>
    <name evidence="6" type="ORF">TcarDRAFT_0004</name>
</gene>
<evidence type="ECO:0000313" key="7">
    <source>
        <dbReference type="Proteomes" id="UP000005139"/>
    </source>
</evidence>
<feature type="transmembrane region" description="Helical" evidence="3">
    <location>
        <begin position="428"/>
        <end position="447"/>
    </location>
</feature>
<comment type="caution">
    <text evidence="6">The sequence shown here is derived from an EMBL/GenBank/DDBJ whole genome shotgun (WGS) entry which is preliminary data.</text>
</comment>
<reference evidence="6 7" key="1">
    <citation type="submission" date="2007-01" db="EMBL/GenBank/DDBJ databases">
        <title>Annotation of the draft genome assembly of Thermosinus carboxydivorans Nor1.</title>
        <authorList>
            <consortium name="US DOE Joint Genome Institute (JGI-ORNL)"/>
            <person name="Larimer F."/>
            <person name="Land M."/>
            <person name="Hauser L."/>
        </authorList>
    </citation>
    <scope>NUCLEOTIDE SEQUENCE [LARGE SCALE GENOMIC DNA]</scope>
    <source>
        <strain evidence="6 7">Nor1</strain>
    </source>
</reference>
<evidence type="ECO:0000256" key="1">
    <source>
        <dbReference type="ARBA" id="ARBA00009186"/>
    </source>
</evidence>
<feature type="transmembrane region" description="Helical" evidence="3">
    <location>
        <begin position="294"/>
        <end position="315"/>
    </location>
</feature>
<feature type="transmembrane region" description="Helical" evidence="3">
    <location>
        <begin position="403"/>
        <end position="422"/>
    </location>
</feature>
<evidence type="ECO:0000313" key="6">
    <source>
        <dbReference type="EMBL" id="EAX46319.1"/>
    </source>
</evidence>
<dbReference type="Pfam" id="PF01578">
    <property type="entry name" value="Cytochrom_C_asm"/>
    <property type="match status" value="1"/>
</dbReference>
<feature type="domain" description="Cytochrome c assembly protein" evidence="4">
    <location>
        <begin position="80"/>
        <end position="270"/>
    </location>
</feature>